<organism evidence="2 3">
    <name type="scientific">Sphingobacterium pedocola</name>
    <dbReference type="NCBI Taxonomy" id="2082722"/>
    <lineage>
        <taxon>Bacteria</taxon>
        <taxon>Pseudomonadati</taxon>
        <taxon>Bacteroidota</taxon>
        <taxon>Sphingobacteriia</taxon>
        <taxon>Sphingobacteriales</taxon>
        <taxon>Sphingobacteriaceae</taxon>
        <taxon>Sphingobacterium</taxon>
    </lineage>
</organism>
<keyword evidence="3" id="KW-1185">Reference proteome</keyword>
<dbReference type="RefSeq" id="WP_196939451.1">
    <property type="nucleotide sequence ID" value="NZ_MU158690.1"/>
</dbReference>
<dbReference type="Proteomes" id="UP000618319">
    <property type="component" value="Unassembled WGS sequence"/>
</dbReference>
<evidence type="ECO:0000313" key="3">
    <source>
        <dbReference type="Proteomes" id="UP000618319"/>
    </source>
</evidence>
<sequence length="83" mass="10126">MRKRQIEGFIEQWLRGDELAFNGVVDHYYHQMLDFALQMVRNREDAEELVMNSFLKLWQYKRRLVDVSKPDEYLFGILRQGIM</sequence>
<dbReference type="EMBL" id="PSKQ01000021">
    <property type="protein sequence ID" value="MBE8721496.1"/>
    <property type="molecule type" value="Genomic_DNA"/>
</dbReference>
<gene>
    <name evidence="2" type="ORF">C4F40_12260</name>
</gene>
<name>A0ABR9T831_9SPHI</name>
<dbReference type="Pfam" id="PF04542">
    <property type="entry name" value="Sigma70_r2"/>
    <property type="match status" value="1"/>
</dbReference>
<protein>
    <recommendedName>
        <fullName evidence="1">RNA polymerase sigma-70 region 2 domain-containing protein</fullName>
    </recommendedName>
</protein>
<feature type="domain" description="RNA polymerase sigma-70 region 2" evidence="1">
    <location>
        <begin position="25"/>
        <end position="82"/>
    </location>
</feature>
<proteinExistence type="predicted"/>
<reference evidence="2 3" key="1">
    <citation type="submission" date="2018-02" db="EMBL/GenBank/DDBJ databases">
        <title>Sphingobacterium KA21.</title>
        <authorList>
            <person name="Vasarhelyi B.M."/>
            <person name="Deshmukh S."/>
            <person name="Balint B."/>
            <person name="Kukolya J."/>
        </authorList>
    </citation>
    <scope>NUCLEOTIDE SEQUENCE [LARGE SCALE GENOMIC DNA]</scope>
    <source>
        <strain evidence="2 3">Ka21</strain>
    </source>
</reference>
<comment type="caution">
    <text evidence="2">The sequence shown here is derived from an EMBL/GenBank/DDBJ whole genome shotgun (WGS) entry which is preliminary data.</text>
</comment>
<evidence type="ECO:0000313" key="2">
    <source>
        <dbReference type="EMBL" id="MBE8721496.1"/>
    </source>
</evidence>
<evidence type="ECO:0000259" key="1">
    <source>
        <dbReference type="Pfam" id="PF04542"/>
    </source>
</evidence>
<accession>A0ABR9T831</accession>
<dbReference type="Gene3D" id="1.10.1740.10">
    <property type="match status" value="1"/>
</dbReference>
<dbReference type="InterPro" id="IPR013325">
    <property type="entry name" value="RNA_pol_sigma_r2"/>
</dbReference>
<dbReference type="SUPFAM" id="SSF88946">
    <property type="entry name" value="Sigma2 domain of RNA polymerase sigma factors"/>
    <property type="match status" value="1"/>
</dbReference>
<dbReference type="InterPro" id="IPR007627">
    <property type="entry name" value="RNA_pol_sigma70_r2"/>
</dbReference>